<dbReference type="GO" id="GO:0032259">
    <property type="term" value="P:methylation"/>
    <property type="evidence" value="ECO:0007669"/>
    <property type="project" value="UniProtKB-KW"/>
</dbReference>
<dbReference type="EMBL" id="CP001816">
    <property type="protein sequence ID" value="ACZ11848.1"/>
    <property type="molecule type" value="Genomic_DNA"/>
</dbReference>
<dbReference type="Proteomes" id="UP000002222">
    <property type="component" value="Chromosome"/>
</dbReference>
<dbReference type="InterPro" id="IPR050723">
    <property type="entry name" value="CFA/CMAS"/>
</dbReference>
<proteinExistence type="predicted"/>
<keyword evidence="3" id="KW-1185">Reference proteome</keyword>
<dbReference type="KEGG" id="sdl:Sdel_0817"/>
<organism evidence="2 3">
    <name type="scientific">Sulfurospirillum deleyianum (strain ATCC 51133 / DSM 6946 / 5175)</name>
    <dbReference type="NCBI Taxonomy" id="525898"/>
    <lineage>
        <taxon>Bacteria</taxon>
        <taxon>Pseudomonadati</taxon>
        <taxon>Campylobacterota</taxon>
        <taxon>Epsilonproteobacteria</taxon>
        <taxon>Campylobacterales</taxon>
        <taxon>Sulfurospirillaceae</taxon>
        <taxon>Sulfurospirillum</taxon>
    </lineage>
</organism>
<dbReference type="PANTHER" id="PTHR43667">
    <property type="entry name" value="CYCLOPROPANE-FATTY-ACYL-PHOSPHOLIPID SYNTHASE"/>
    <property type="match status" value="1"/>
</dbReference>
<evidence type="ECO:0000313" key="2">
    <source>
        <dbReference type="EMBL" id="ACZ11848.1"/>
    </source>
</evidence>
<dbReference type="AlphaFoldDB" id="D1B178"/>
<dbReference type="Pfam" id="PF13649">
    <property type="entry name" value="Methyltransf_25"/>
    <property type="match status" value="1"/>
</dbReference>
<dbReference type="InterPro" id="IPR041698">
    <property type="entry name" value="Methyltransf_25"/>
</dbReference>
<protein>
    <submittedName>
        <fullName evidence="2">Methyltransferase</fullName>
    </submittedName>
</protein>
<dbReference type="PANTHER" id="PTHR43667:SF2">
    <property type="entry name" value="FATTY ACID C-METHYL TRANSFERASE"/>
    <property type="match status" value="1"/>
</dbReference>
<reference evidence="2 3" key="2">
    <citation type="journal article" date="2010" name="Stand. Genomic Sci.">
        <title>Complete genome sequence of Sulfurospirillum deleyianum type strain (5175).</title>
        <authorList>
            <person name="Sikorski J."/>
            <person name="Lapidus A."/>
            <person name="Copeland A."/>
            <person name="Glavina Del Rio T."/>
            <person name="Nolan M."/>
            <person name="Lucas S."/>
            <person name="Chen F."/>
            <person name="Tice H."/>
            <person name="Cheng J.F."/>
            <person name="Saunders E."/>
            <person name="Bruce D."/>
            <person name="Goodwin L."/>
            <person name="Pitluck S."/>
            <person name="Ovchinnikova G."/>
            <person name="Pati A."/>
            <person name="Ivanova N."/>
            <person name="Mavromatis K."/>
            <person name="Chen A."/>
            <person name="Palaniappan K."/>
            <person name="Chain P."/>
            <person name="Land M."/>
            <person name="Hauser L."/>
            <person name="Chang Y.J."/>
            <person name="Jeffries C.D."/>
            <person name="Brettin T."/>
            <person name="Detter J.C."/>
            <person name="Han C."/>
            <person name="Rohde M."/>
            <person name="Lang E."/>
            <person name="Spring S."/>
            <person name="Goker M."/>
            <person name="Bristow J."/>
            <person name="Eisen J.A."/>
            <person name="Markowitz V."/>
            <person name="Hugenholtz P."/>
            <person name="Kyrpides N.C."/>
            <person name="Klenk H.P."/>
        </authorList>
    </citation>
    <scope>NUCLEOTIDE SEQUENCE [LARGE SCALE GENOMIC DNA]</scope>
    <source>
        <strain evidence="3">ATCC 51133 / DSM 6946 / 5175</strain>
    </source>
</reference>
<dbReference type="eggNOG" id="COG2890">
    <property type="taxonomic scope" value="Bacteria"/>
</dbReference>
<dbReference type="HOGENOM" id="CLU_060275_3_0_7"/>
<sequence length="253" mass="28652">MPMPTHFWDILAKRYPRFNTDSMRQDVETILAWTKEQGVAYAPQSTLLDIGSGTGTFSIPLALLHVNVTAIDTSAKMLAILKEDAQNEGIEGFIKTYQSDWDSFALTTPYDIVLASMTPAIHDGTTIDKMINASTKYGIFVSWGAYRINAFVDALLLSHRPHEHFSQTGSIKAEDVIAQLEKKNISYTHKRFETQWSDTYSLYDAKAYAKEQLERRGIEADEEKIERLITDFSHNASVNISTKAEKIIVVWKH</sequence>
<dbReference type="RefSeq" id="WP_012856612.1">
    <property type="nucleotide sequence ID" value="NC_013512.1"/>
</dbReference>
<dbReference type="STRING" id="525898.Sdel_0817"/>
<dbReference type="InterPro" id="IPR029063">
    <property type="entry name" value="SAM-dependent_MTases_sf"/>
</dbReference>
<accession>D1B178</accession>
<reference evidence="3" key="1">
    <citation type="submission" date="2009-11" db="EMBL/GenBank/DDBJ databases">
        <title>The complete genome of Sulfurospirillum deleyianum DSM 6946.</title>
        <authorList>
            <consortium name="US DOE Joint Genome Institute (JGI-PGF)"/>
            <person name="Lucas S."/>
            <person name="Copeland A."/>
            <person name="Lapidus A."/>
            <person name="Glavina del Rio T."/>
            <person name="Dalin E."/>
            <person name="Tice H."/>
            <person name="Bruce D."/>
            <person name="Goodwin L."/>
            <person name="Pitluck S."/>
            <person name="Kyrpides N."/>
            <person name="Mavromatis K."/>
            <person name="Ivanova N."/>
            <person name="Ovchinnikova G."/>
            <person name="Munk A.C."/>
            <person name="Lu M."/>
            <person name="Brettin T."/>
            <person name="Detter J.C."/>
            <person name="Han C."/>
            <person name="Tapia R."/>
            <person name="Larimer F."/>
            <person name="Land M."/>
            <person name="Hauser L."/>
            <person name="Markowitz V."/>
            <person name="Cheng J.F."/>
            <person name="Hugenholtz P."/>
            <person name="Woyke T."/>
            <person name="Wu D."/>
            <person name="Aumann P."/>
            <person name="Schneider S."/>
            <person name="Lang E."/>
            <person name="Spring S."/>
            <person name="Klenk H.P."/>
            <person name="Eisen J.A."/>
        </authorList>
    </citation>
    <scope>NUCLEOTIDE SEQUENCE [LARGE SCALE GENOMIC DNA]</scope>
    <source>
        <strain evidence="3">ATCC 51133 / DSM 6946 / 5175</strain>
    </source>
</reference>
<dbReference type="GO" id="GO:0008168">
    <property type="term" value="F:methyltransferase activity"/>
    <property type="evidence" value="ECO:0007669"/>
    <property type="project" value="UniProtKB-KW"/>
</dbReference>
<name>D1B178_SULD5</name>
<dbReference type="SUPFAM" id="SSF53335">
    <property type="entry name" value="S-adenosyl-L-methionine-dependent methyltransferases"/>
    <property type="match status" value="1"/>
</dbReference>
<evidence type="ECO:0000313" key="3">
    <source>
        <dbReference type="Proteomes" id="UP000002222"/>
    </source>
</evidence>
<dbReference type="Gene3D" id="3.40.50.150">
    <property type="entry name" value="Vaccinia Virus protein VP39"/>
    <property type="match status" value="1"/>
</dbReference>
<evidence type="ECO:0000259" key="1">
    <source>
        <dbReference type="Pfam" id="PF13649"/>
    </source>
</evidence>
<dbReference type="CDD" id="cd02440">
    <property type="entry name" value="AdoMet_MTases"/>
    <property type="match status" value="1"/>
</dbReference>
<feature type="domain" description="Methyltransferase" evidence="1">
    <location>
        <begin position="48"/>
        <end position="120"/>
    </location>
</feature>
<dbReference type="OrthoDB" id="9790700at2"/>
<keyword evidence="2" id="KW-0808">Transferase</keyword>
<keyword evidence="2" id="KW-0489">Methyltransferase</keyword>
<gene>
    <name evidence="2" type="ordered locus">Sdel_0817</name>
</gene>